<reference evidence="1 2" key="1">
    <citation type="journal article" date="2015" name="Genome Announc.">
        <title>Expanding the biotechnology potential of lactobacilli through comparative genomics of 213 strains and associated genera.</title>
        <authorList>
            <person name="Sun Z."/>
            <person name="Harris H.M."/>
            <person name="McCann A."/>
            <person name="Guo C."/>
            <person name="Argimon S."/>
            <person name="Zhang W."/>
            <person name="Yang X."/>
            <person name="Jeffery I.B."/>
            <person name="Cooney J.C."/>
            <person name="Kagawa T.F."/>
            <person name="Liu W."/>
            <person name="Song Y."/>
            <person name="Salvetti E."/>
            <person name="Wrobel A."/>
            <person name="Rasinkangas P."/>
            <person name="Parkhill J."/>
            <person name="Rea M.C."/>
            <person name="O'Sullivan O."/>
            <person name="Ritari J."/>
            <person name="Douillard F.P."/>
            <person name="Paul Ross R."/>
            <person name="Yang R."/>
            <person name="Briner A.E."/>
            <person name="Felis G.E."/>
            <person name="de Vos W.M."/>
            <person name="Barrangou R."/>
            <person name="Klaenhammer T.R."/>
            <person name="Caufield P.W."/>
            <person name="Cui Y."/>
            <person name="Zhang H."/>
            <person name="O'Toole P.W."/>
        </authorList>
    </citation>
    <scope>NUCLEOTIDE SEQUENCE [LARGE SCALE GENOMIC DNA]</scope>
    <source>
        <strain evidence="1 2">DSM 20623</strain>
    </source>
</reference>
<dbReference type="AlphaFoldDB" id="A0A0R2HWY7"/>
<organism evidence="1 2">
    <name type="scientific">Carnobacterium divergens DSM 20623</name>
    <dbReference type="NCBI Taxonomy" id="1449336"/>
    <lineage>
        <taxon>Bacteria</taxon>
        <taxon>Bacillati</taxon>
        <taxon>Bacillota</taxon>
        <taxon>Bacilli</taxon>
        <taxon>Lactobacillales</taxon>
        <taxon>Carnobacteriaceae</taxon>
        <taxon>Carnobacterium</taxon>
    </lineage>
</organism>
<proteinExistence type="predicted"/>
<dbReference type="eggNOG" id="ENOG5033ZFE">
    <property type="taxonomic scope" value="Bacteria"/>
</dbReference>
<accession>A0A0R2HWY7</accession>
<dbReference type="PATRIC" id="fig|1449336.4.peg.285"/>
<evidence type="ECO:0000313" key="2">
    <source>
        <dbReference type="Proteomes" id="UP000051658"/>
    </source>
</evidence>
<name>A0A0R2HWY7_CARDV</name>
<keyword evidence="2" id="KW-1185">Reference proteome</keyword>
<dbReference type="Proteomes" id="UP000051658">
    <property type="component" value="Unassembled WGS sequence"/>
</dbReference>
<evidence type="ECO:0008006" key="3">
    <source>
        <dbReference type="Google" id="ProtNLM"/>
    </source>
</evidence>
<protein>
    <recommendedName>
        <fullName evidence="3">WxL domain-containing protein</fullName>
    </recommendedName>
</protein>
<evidence type="ECO:0000313" key="1">
    <source>
        <dbReference type="EMBL" id="KRN57299.1"/>
    </source>
</evidence>
<sequence>MLIIFIGYLNSSFSPSIEAATTNSSIDGEITSGEFTLNPPNDLKFQAKLDGKKQKLQLAPIKTKVIDYRGVENGWQIVVKSSNYNDYKASFGLLINGQQISDNSTIIFKQQQQKLIKEATLPTQVMISANAKAGVYGAKLEWNLQPTITNSITE</sequence>
<comment type="caution">
    <text evidence="1">The sequence shown here is derived from an EMBL/GenBank/DDBJ whole genome shotgun (WGS) entry which is preliminary data.</text>
</comment>
<gene>
    <name evidence="1" type="ORF">IV74_GL000280</name>
</gene>
<dbReference type="EMBL" id="JQBS01000007">
    <property type="protein sequence ID" value="KRN57299.1"/>
    <property type="molecule type" value="Genomic_DNA"/>
</dbReference>